<feature type="compositionally biased region" description="Basic and acidic residues" evidence="1">
    <location>
        <begin position="568"/>
        <end position="586"/>
    </location>
</feature>
<evidence type="ECO:0000313" key="3">
    <source>
        <dbReference type="Proteomes" id="UP000244855"/>
    </source>
</evidence>
<feature type="compositionally biased region" description="Low complexity" evidence="1">
    <location>
        <begin position="115"/>
        <end position="127"/>
    </location>
</feature>
<evidence type="ECO:0000313" key="2">
    <source>
        <dbReference type="EMBL" id="PVI03935.1"/>
    </source>
</evidence>
<feature type="compositionally biased region" description="Low complexity" evidence="1">
    <location>
        <begin position="488"/>
        <end position="497"/>
    </location>
</feature>
<feature type="region of interest" description="Disordered" evidence="1">
    <location>
        <begin position="105"/>
        <end position="507"/>
    </location>
</feature>
<keyword evidence="3" id="KW-1185">Reference proteome</keyword>
<feature type="region of interest" description="Disordered" evidence="1">
    <location>
        <begin position="562"/>
        <end position="586"/>
    </location>
</feature>
<protein>
    <submittedName>
        <fullName evidence="2">Uncharacterized protein</fullName>
    </submittedName>
</protein>
<dbReference type="EMBL" id="KZ805326">
    <property type="protein sequence ID" value="PVI03935.1"/>
    <property type="molecule type" value="Genomic_DNA"/>
</dbReference>
<name>A0A2V1E3C2_9PLEO</name>
<evidence type="ECO:0000256" key="1">
    <source>
        <dbReference type="SAM" id="MobiDB-lite"/>
    </source>
</evidence>
<feature type="compositionally biased region" description="Basic and acidic residues" evidence="1">
    <location>
        <begin position="221"/>
        <end position="236"/>
    </location>
</feature>
<feature type="compositionally biased region" description="Basic and acidic residues" evidence="1">
    <location>
        <begin position="277"/>
        <end position="289"/>
    </location>
</feature>
<gene>
    <name evidence="2" type="ORF">DM02DRAFT_652168</name>
</gene>
<feature type="compositionally biased region" description="Basic and acidic residues" evidence="1">
    <location>
        <begin position="309"/>
        <end position="325"/>
    </location>
</feature>
<proteinExistence type="predicted"/>
<sequence>MSGGLERPPDTVVPTTTLKRKRFSDEDQVELDKLDGLFKRMKKSIPEAPYILSTPSLYPYRYHSQHEAQAWMMGRLFRPDEEHLQYRTYLFREPYQDCFTLQLGEDVEPEPPRPSSQATTTSSSSQAPKKKISLSAYKSKQATGVITPGSKKVSPNLPPTKPSTAQINGAKPPPEKKPPPNVQNPDAARKNNHFVPNLALPEKPKQPPQKEQLSAPPARPQKPESAEAKTALDKSDPSNSTPHGLPPLLSPVDPPLSNPYGLPPILSPTLPASVTEALKKLDTKRDRADSNTSTSSSDPKSQLLNVPEPDSKQNSEAKNVVRERSVSMSRKSPAKSPKPNPPSQVENVQTLVVKLKYTKKTRDTIKQILRLPPKQHRQQSAVEQKQREEMPKERSTHAQKKPVEAIPTKSKPVPKLAGTRRAESSSDAVASKVPAVAPSKVAQKRPRPDDDGPQPTASKRPRASSIQEAPHTPKEHVTPSTAPPTKLSSQKSSQSAQVTPRKDKGINMLRTASAESYDSTPGKANAPAASKHLEVKAASLAPLNNKKQADISLWQHASMKWNQKGRSLKHDSQKLERENPGKKEDQKRAAVIGLECILTYMTAFYMQDHVLQLRGRPAEVEGTWKTLLPLCASYARLTKDFKHLDGLRSYLASVVAANICTLLAPRAPNPKAHDSPHELPHADLAKQHSQVLENFAMMSDHYNQMQHYTLNARIALSMDDIQKLYPKTWSGAETHAKPSRAPEKVNGLKLSGSYFLPIANDTTPIQAVRFGIKLVHEYCEKERLDHTIRIDLDRPA</sequence>
<dbReference type="AlphaFoldDB" id="A0A2V1E3C2"/>
<reference evidence="2 3" key="1">
    <citation type="journal article" date="2018" name="Sci. Rep.">
        <title>Comparative genomics provides insights into the lifestyle and reveals functional heterogeneity of dark septate endophytic fungi.</title>
        <authorList>
            <person name="Knapp D.G."/>
            <person name="Nemeth J.B."/>
            <person name="Barry K."/>
            <person name="Hainaut M."/>
            <person name="Henrissat B."/>
            <person name="Johnson J."/>
            <person name="Kuo A."/>
            <person name="Lim J.H.P."/>
            <person name="Lipzen A."/>
            <person name="Nolan M."/>
            <person name="Ohm R.A."/>
            <person name="Tamas L."/>
            <person name="Grigoriev I.V."/>
            <person name="Spatafora J.W."/>
            <person name="Nagy L.G."/>
            <person name="Kovacs G.M."/>
        </authorList>
    </citation>
    <scope>NUCLEOTIDE SEQUENCE [LARGE SCALE GENOMIC DNA]</scope>
    <source>
        <strain evidence="2 3">DSE2036</strain>
    </source>
</reference>
<dbReference type="Proteomes" id="UP000244855">
    <property type="component" value="Unassembled WGS sequence"/>
</dbReference>
<feature type="compositionally biased region" description="Basic and acidic residues" evidence="1">
    <location>
        <begin position="384"/>
        <end position="396"/>
    </location>
</feature>
<organism evidence="2 3">
    <name type="scientific">Periconia macrospinosa</name>
    <dbReference type="NCBI Taxonomy" id="97972"/>
    <lineage>
        <taxon>Eukaryota</taxon>
        <taxon>Fungi</taxon>
        <taxon>Dikarya</taxon>
        <taxon>Ascomycota</taxon>
        <taxon>Pezizomycotina</taxon>
        <taxon>Dothideomycetes</taxon>
        <taxon>Pleosporomycetidae</taxon>
        <taxon>Pleosporales</taxon>
        <taxon>Massarineae</taxon>
        <taxon>Periconiaceae</taxon>
        <taxon>Periconia</taxon>
    </lineage>
</organism>
<feature type="compositionally biased region" description="Low complexity" evidence="1">
    <location>
        <begin position="425"/>
        <end position="441"/>
    </location>
</feature>
<dbReference type="OrthoDB" id="284473at2759"/>
<accession>A0A2V1E3C2</accession>
<dbReference type="STRING" id="97972.A0A2V1E3C2"/>
<feature type="compositionally biased region" description="Pro residues" evidence="1">
    <location>
        <begin position="244"/>
        <end position="266"/>
    </location>
</feature>